<comment type="caution">
    <text evidence="2">The sequence shown here is derived from an EMBL/GenBank/DDBJ whole genome shotgun (WGS) entry which is preliminary data.</text>
</comment>
<reference evidence="2 3" key="1">
    <citation type="submission" date="2020-03" db="EMBL/GenBank/DDBJ databases">
        <title>WGS of actinomycetes isolated from Thailand.</title>
        <authorList>
            <person name="Thawai C."/>
        </authorList>
    </citation>
    <scope>NUCLEOTIDE SEQUENCE [LARGE SCALE GENOMIC DNA]</scope>
    <source>
        <strain evidence="2 3">HSS6-12</strain>
    </source>
</reference>
<dbReference type="InterPro" id="IPR011944">
    <property type="entry name" value="Steroid_delta5-4_isomerase"/>
</dbReference>
<proteinExistence type="predicted"/>
<keyword evidence="3" id="KW-1185">Reference proteome</keyword>
<dbReference type="InterPro" id="IPR037401">
    <property type="entry name" value="SnoaL-like"/>
</dbReference>
<protein>
    <submittedName>
        <fullName evidence="2">SgcJ/EcaC family oxidoreductase</fullName>
    </submittedName>
</protein>
<sequence length="138" mass="14598">MSAGDTAVLTDDEAAVRDVATRIMAAWAANDADGFAAIFTEDGTLIGDSYMKGRDGIRAYMAAGFAGPYAGTRVHVEPLDVRFLTAEIALLVTRGSVLLEGESGIVPERGFLATSTVVRRDGRWHIAAYQNSKGTTDG</sequence>
<dbReference type="SUPFAM" id="SSF54427">
    <property type="entry name" value="NTF2-like"/>
    <property type="match status" value="1"/>
</dbReference>
<dbReference type="Gene3D" id="3.10.450.50">
    <property type="match status" value="1"/>
</dbReference>
<organism evidence="2 3">
    <name type="scientific">Micromonospora thermarum</name>
    <dbReference type="NCBI Taxonomy" id="2720024"/>
    <lineage>
        <taxon>Bacteria</taxon>
        <taxon>Bacillati</taxon>
        <taxon>Actinomycetota</taxon>
        <taxon>Actinomycetes</taxon>
        <taxon>Micromonosporales</taxon>
        <taxon>Micromonosporaceae</taxon>
        <taxon>Micromonospora</taxon>
    </lineage>
</organism>
<dbReference type="EMBL" id="JAATEO010000017">
    <property type="protein sequence ID" value="NJP33612.1"/>
    <property type="molecule type" value="Genomic_DNA"/>
</dbReference>
<accession>A0ABX0Z6X9</accession>
<gene>
    <name evidence="2" type="ORF">HCJ94_16895</name>
</gene>
<dbReference type="Pfam" id="PF13577">
    <property type="entry name" value="SnoaL_4"/>
    <property type="match status" value="1"/>
</dbReference>
<dbReference type="RefSeq" id="WP_168001980.1">
    <property type="nucleotide sequence ID" value="NZ_JAATEO010000017.1"/>
</dbReference>
<evidence type="ECO:0000313" key="3">
    <source>
        <dbReference type="Proteomes" id="UP000783871"/>
    </source>
</evidence>
<feature type="domain" description="SnoaL-like" evidence="1">
    <location>
        <begin position="11"/>
        <end position="128"/>
    </location>
</feature>
<dbReference type="InterPro" id="IPR032710">
    <property type="entry name" value="NTF2-like_dom_sf"/>
</dbReference>
<evidence type="ECO:0000313" key="2">
    <source>
        <dbReference type="EMBL" id="NJP33612.1"/>
    </source>
</evidence>
<dbReference type="NCBIfam" id="TIGR02246">
    <property type="entry name" value="SgcJ/EcaC family oxidoreductase"/>
    <property type="match status" value="1"/>
</dbReference>
<evidence type="ECO:0000259" key="1">
    <source>
        <dbReference type="Pfam" id="PF13577"/>
    </source>
</evidence>
<dbReference type="Proteomes" id="UP000783871">
    <property type="component" value="Unassembled WGS sequence"/>
</dbReference>
<name>A0ABX0Z6X9_9ACTN</name>